<evidence type="ECO:0000256" key="2">
    <source>
        <dbReference type="ARBA" id="ARBA00022814"/>
    </source>
</evidence>
<comment type="similarity">
    <text evidence="1 6">Belongs to the NusB family.</text>
</comment>
<evidence type="ECO:0000259" key="7">
    <source>
        <dbReference type="Pfam" id="PF01029"/>
    </source>
</evidence>
<keyword evidence="5 6" id="KW-0804">Transcription</keyword>
<dbReference type="EMBL" id="JAUCDY010000018">
    <property type="protein sequence ID" value="MDM7858861.1"/>
    <property type="molecule type" value="Genomic_DNA"/>
</dbReference>
<evidence type="ECO:0000313" key="9">
    <source>
        <dbReference type="Proteomes" id="UP001241056"/>
    </source>
</evidence>
<dbReference type="NCBIfam" id="TIGR01951">
    <property type="entry name" value="nusB"/>
    <property type="match status" value="1"/>
</dbReference>
<dbReference type="InterPro" id="IPR006027">
    <property type="entry name" value="NusB_RsmB_TIM44"/>
</dbReference>
<accession>A0ABT7SRS2</accession>
<sequence length="163" mass="18561">MSLNYDDCRDNPPPRAKGTIAKRRVARTLLMQAVYQWQIAGQNLNDIEAQFQVDNDFSGVDGEYFSQGLRAIAHSKTELDALFEHYLDRPVIELDPVELAILRLAAWEFSQRIDVPYRVVLNEGIELAKTFGATDGHKYVNGVLDKLAAKLRGEEMREHKSKK</sequence>
<evidence type="ECO:0000256" key="6">
    <source>
        <dbReference type="HAMAP-Rule" id="MF_00073"/>
    </source>
</evidence>
<dbReference type="HAMAP" id="MF_00073">
    <property type="entry name" value="NusB"/>
    <property type="match status" value="1"/>
</dbReference>
<reference evidence="8 9" key="1">
    <citation type="submission" date="2023-06" db="EMBL/GenBank/DDBJ databases">
        <title>Thiopseudomonas sp. CY1220 draft genome sequence.</title>
        <authorList>
            <person name="Zhao G."/>
            <person name="An M."/>
        </authorList>
    </citation>
    <scope>NUCLEOTIDE SEQUENCE [LARGE SCALE GENOMIC DNA]</scope>
    <source>
        <strain evidence="8 9">CY1220</strain>
    </source>
</reference>
<keyword evidence="3 6" id="KW-0694">RNA-binding</keyword>
<dbReference type="Pfam" id="PF01029">
    <property type="entry name" value="NusB"/>
    <property type="match status" value="1"/>
</dbReference>
<dbReference type="PANTHER" id="PTHR11078">
    <property type="entry name" value="N UTILIZATION SUBSTANCE PROTEIN B-RELATED"/>
    <property type="match status" value="1"/>
</dbReference>
<comment type="caution">
    <text evidence="8">The sequence shown here is derived from an EMBL/GenBank/DDBJ whole genome shotgun (WGS) entry which is preliminary data.</text>
</comment>
<evidence type="ECO:0000256" key="4">
    <source>
        <dbReference type="ARBA" id="ARBA00023015"/>
    </source>
</evidence>
<evidence type="ECO:0000256" key="3">
    <source>
        <dbReference type="ARBA" id="ARBA00022884"/>
    </source>
</evidence>
<protein>
    <recommendedName>
        <fullName evidence="6">Transcription antitermination protein NusB</fullName>
    </recommendedName>
    <alternativeName>
        <fullName evidence="6">Antitermination factor NusB</fullName>
    </alternativeName>
</protein>
<dbReference type="InterPro" id="IPR011605">
    <property type="entry name" value="NusB_fam"/>
</dbReference>
<dbReference type="PANTHER" id="PTHR11078:SF3">
    <property type="entry name" value="ANTITERMINATION NUSB DOMAIN-CONTAINING PROTEIN"/>
    <property type="match status" value="1"/>
</dbReference>
<gene>
    <name evidence="6 8" type="primary">nusB</name>
    <name evidence="8" type="ORF">QEZ41_11365</name>
</gene>
<organism evidence="8 9">
    <name type="scientific">Thiopseudomonas acetoxidans</name>
    <dbReference type="NCBI Taxonomy" id="3041622"/>
    <lineage>
        <taxon>Bacteria</taxon>
        <taxon>Pseudomonadati</taxon>
        <taxon>Pseudomonadota</taxon>
        <taxon>Gammaproteobacteria</taxon>
        <taxon>Pseudomonadales</taxon>
        <taxon>Pseudomonadaceae</taxon>
        <taxon>Thiopseudomonas</taxon>
    </lineage>
</organism>
<keyword evidence="4 6" id="KW-0805">Transcription regulation</keyword>
<dbReference type="Proteomes" id="UP001241056">
    <property type="component" value="Unassembled WGS sequence"/>
</dbReference>
<dbReference type="SUPFAM" id="SSF48013">
    <property type="entry name" value="NusB-like"/>
    <property type="match status" value="1"/>
</dbReference>
<evidence type="ECO:0000256" key="5">
    <source>
        <dbReference type="ARBA" id="ARBA00023163"/>
    </source>
</evidence>
<dbReference type="InterPro" id="IPR035926">
    <property type="entry name" value="NusB-like_sf"/>
</dbReference>
<evidence type="ECO:0000313" key="8">
    <source>
        <dbReference type="EMBL" id="MDM7858861.1"/>
    </source>
</evidence>
<comment type="function">
    <text evidence="6">Involved in transcription antitermination. Required for transcription of ribosomal RNA (rRNA) genes. Binds specifically to the boxA antiterminator sequence of the ribosomal RNA (rrn) operons.</text>
</comment>
<name>A0ABT7SRS2_9GAMM</name>
<dbReference type="Gene3D" id="1.10.940.10">
    <property type="entry name" value="NusB-like"/>
    <property type="match status" value="1"/>
</dbReference>
<keyword evidence="2 6" id="KW-0889">Transcription antitermination</keyword>
<dbReference type="RefSeq" id="WP_289411711.1">
    <property type="nucleotide sequence ID" value="NZ_JAUCDY010000018.1"/>
</dbReference>
<keyword evidence="9" id="KW-1185">Reference proteome</keyword>
<feature type="domain" description="NusB/RsmB/TIM44" evidence="7">
    <location>
        <begin position="25"/>
        <end position="148"/>
    </location>
</feature>
<evidence type="ECO:0000256" key="1">
    <source>
        <dbReference type="ARBA" id="ARBA00005952"/>
    </source>
</evidence>
<proteinExistence type="inferred from homology"/>